<proteinExistence type="predicted"/>
<dbReference type="InterPro" id="IPR003777">
    <property type="entry name" value="XdhC_CoxI"/>
</dbReference>
<reference evidence="3" key="1">
    <citation type="submission" date="2020-04" db="EMBL/GenBank/DDBJ databases">
        <title>Comparative genomics of oral phylogroup-2 Treponema strains.</title>
        <authorList>
            <person name="Zeng H."/>
            <person name="Chan Y.K."/>
            <person name="Watt R.M."/>
        </authorList>
    </citation>
    <scope>NUCLEOTIDE SEQUENCE</scope>
    <source>
        <strain evidence="3">OMZ 905</strain>
    </source>
</reference>
<dbReference type="PANTHER" id="PTHR30388:SF6">
    <property type="entry name" value="XANTHINE DEHYDROGENASE SUBUNIT A-RELATED"/>
    <property type="match status" value="1"/>
</dbReference>
<dbReference type="RefSeq" id="WP_253716979.1">
    <property type="nucleotide sequence ID" value="NZ_CP051522.1"/>
</dbReference>
<feature type="domain" description="XdhC- CoxI" evidence="1">
    <location>
        <begin position="15"/>
        <end position="77"/>
    </location>
</feature>
<dbReference type="InterPro" id="IPR036291">
    <property type="entry name" value="NAD(P)-bd_dom_sf"/>
</dbReference>
<gene>
    <name evidence="3" type="ORF">E4N86_00115</name>
</gene>
<name>A0A9Q9EXU9_TREDN</name>
<protein>
    <submittedName>
        <fullName evidence="3">XdhC family protein</fullName>
    </submittedName>
</protein>
<dbReference type="PANTHER" id="PTHR30388">
    <property type="entry name" value="ALDEHYDE OXIDOREDUCTASE MOLYBDENUM COFACTOR ASSEMBLY PROTEIN"/>
    <property type="match status" value="1"/>
</dbReference>
<sequence>MIKIIEEAHSLVLKKIPFVAATIIFKHGSAPREVGATMLVTRDGRYAGTIGGGSQEYEVSNHAVELLEKKQSENVNYEVSKITAANLGMVCGGCNTIHYQYIDVTNKKTLEYLDKIIESVENNDVYLVYNLKEDLGISIEINGKLYPFTSGSNTYKEEDLFKTKIKNPMKVFIFGGGHIAKAAANLFKFLNLDVTVIDDRKDFITEKDFPGIKKIIMDFSEIDCIDIRKSDYVCIMTRGHQHDITVLESVLKKEPYYIGVVGNKYKAVSYKEHFTNTDLENIYNQKVHLPVGIKISALTPEEIAVSIAGEIIQSYRNNK</sequence>
<evidence type="ECO:0000313" key="3">
    <source>
        <dbReference type="EMBL" id="UTC99194.1"/>
    </source>
</evidence>
<dbReference type="Pfam" id="PF13478">
    <property type="entry name" value="XdhC_C"/>
    <property type="match status" value="1"/>
</dbReference>
<feature type="domain" description="XdhC Rossmann" evidence="2">
    <location>
        <begin position="171"/>
        <end position="311"/>
    </location>
</feature>
<dbReference type="Pfam" id="PF02625">
    <property type="entry name" value="XdhC_CoxI"/>
    <property type="match status" value="1"/>
</dbReference>
<accession>A0A9Q9EXU9</accession>
<dbReference type="Proteomes" id="UP001056981">
    <property type="component" value="Chromosome"/>
</dbReference>
<evidence type="ECO:0000313" key="4">
    <source>
        <dbReference type="Proteomes" id="UP001056981"/>
    </source>
</evidence>
<organism evidence="3 4">
    <name type="scientific">Treponema denticola</name>
    <dbReference type="NCBI Taxonomy" id="158"/>
    <lineage>
        <taxon>Bacteria</taxon>
        <taxon>Pseudomonadati</taxon>
        <taxon>Spirochaetota</taxon>
        <taxon>Spirochaetia</taxon>
        <taxon>Spirochaetales</taxon>
        <taxon>Treponemataceae</taxon>
        <taxon>Treponema</taxon>
    </lineage>
</organism>
<dbReference type="Gene3D" id="3.40.50.720">
    <property type="entry name" value="NAD(P)-binding Rossmann-like Domain"/>
    <property type="match status" value="1"/>
</dbReference>
<dbReference type="InterPro" id="IPR027051">
    <property type="entry name" value="XdhC_Rossmann_dom"/>
</dbReference>
<dbReference type="InterPro" id="IPR052698">
    <property type="entry name" value="MoCofactor_Util/Proc"/>
</dbReference>
<evidence type="ECO:0000259" key="1">
    <source>
        <dbReference type="Pfam" id="PF02625"/>
    </source>
</evidence>
<dbReference type="AlphaFoldDB" id="A0A9Q9EXU9"/>
<dbReference type="SUPFAM" id="SSF51735">
    <property type="entry name" value="NAD(P)-binding Rossmann-fold domains"/>
    <property type="match status" value="1"/>
</dbReference>
<dbReference type="EMBL" id="CP051635">
    <property type="protein sequence ID" value="UTC99194.1"/>
    <property type="molecule type" value="Genomic_DNA"/>
</dbReference>
<evidence type="ECO:0000259" key="2">
    <source>
        <dbReference type="Pfam" id="PF13478"/>
    </source>
</evidence>